<accession>A0AAN6JTD3</accession>
<dbReference type="InterPro" id="IPR002173">
    <property type="entry name" value="Carboh/pur_kinase_PfkB_CS"/>
</dbReference>
<dbReference type="SUPFAM" id="SSF53613">
    <property type="entry name" value="Ribokinase-like"/>
    <property type="match status" value="1"/>
</dbReference>
<dbReference type="InterPro" id="IPR007342">
    <property type="entry name" value="PsuG"/>
</dbReference>
<dbReference type="AlphaFoldDB" id="A0AAN6JTD3"/>
<keyword evidence="3" id="KW-0418">Kinase</keyword>
<evidence type="ECO:0000313" key="11">
    <source>
        <dbReference type="Proteomes" id="UP001176521"/>
    </source>
</evidence>
<protein>
    <recommendedName>
        <fullName evidence="9">Carbohydrate kinase PfkB domain-containing protein</fullName>
    </recommendedName>
</protein>
<evidence type="ECO:0000256" key="5">
    <source>
        <dbReference type="ARBA" id="ARBA00023211"/>
    </source>
</evidence>
<feature type="domain" description="Carbohydrate kinase PfkB" evidence="9">
    <location>
        <begin position="574"/>
        <end position="739"/>
    </location>
</feature>
<dbReference type="GO" id="GO:0016798">
    <property type="term" value="F:hydrolase activity, acting on glycosyl bonds"/>
    <property type="evidence" value="ECO:0007669"/>
    <property type="project" value="UniProtKB-KW"/>
</dbReference>
<evidence type="ECO:0000256" key="7">
    <source>
        <dbReference type="ARBA" id="ARBA00023295"/>
    </source>
</evidence>
<proteinExistence type="predicted"/>
<keyword evidence="4" id="KW-0378">Hydrolase</keyword>
<reference evidence="10" key="1">
    <citation type="journal article" date="2023" name="PhytoFront">
        <title>Draft Genome Resources of Seven Strains of Tilletia horrida, Causal Agent of Kernel Smut of Rice.</title>
        <authorList>
            <person name="Khanal S."/>
            <person name="Antony Babu S."/>
            <person name="Zhou X.G."/>
        </authorList>
    </citation>
    <scope>NUCLEOTIDE SEQUENCE</scope>
    <source>
        <strain evidence="10">TX3</strain>
    </source>
</reference>
<feature type="compositionally biased region" description="Polar residues" evidence="8">
    <location>
        <begin position="665"/>
        <end position="674"/>
    </location>
</feature>
<dbReference type="GO" id="GO:0046872">
    <property type="term" value="F:metal ion binding"/>
    <property type="evidence" value="ECO:0007669"/>
    <property type="project" value="UniProtKB-KW"/>
</dbReference>
<dbReference type="Pfam" id="PF04227">
    <property type="entry name" value="Indigoidine_A"/>
    <property type="match status" value="1"/>
</dbReference>
<keyword evidence="6" id="KW-0456">Lyase</keyword>
<evidence type="ECO:0000313" key="10">
    <source>
        <dbReference type="EMBL" id="KAK0538575.1"/>
    </source>
</evidence>
<dbReference type="Pfam" id="PF00294">
    <property type="entry name" value="PfkB"/>
    <property type="match status" value="1"/>
</dbReference>
<organism evidence="10 11">
    <name type="scientific">Tilletia horrida</name>
    <dbReference type="NCBI Taxonomy" id="155126"/>
    <lineage>
        <taxon>Eukaryota</taxon>
        <taxon>Fungi</taxon>
        <taxon>Dikarya</taxon>
        <taxon>Basidiomycota</taxon>
        <taxon>Ustilaginomycotina</taxon>
        <taxon>Exobasidiomycetes</taxon>
        <taxon>Tilletiales</taxon>
        <taxon>Tilletiaceae</taxon>
        <taxon>Tilletia</taxon>
    </lineage>
</organism>
<dbReference type="GO" id="GO:0004730">
    <property type="term" value="F:pseudouridylate synthase activity"/>
    <property type="evidence" value="ECO:0007669"/>
    <property type="project" value="InterPro"/>
</dbReference>
<dbReference type="InterPro" id="IPR011611">
    <property type="entry name" value="PfkB_dom"/>
</dbReference>
<dbReference type="InterPro" id="IPR022830">
    <property type="entry name" value="Indigdn_synthA-like"/>
</dbReference>
<evidence type="ECO:0000256" key="8">
    <source>
        <dbReference type="SAM" id="MobiDB-lite"/>
    </source>
</evidence>
<dbReference type="Gene3D" id="3.40.1790.10">
    <property type="entry name" value="Indigoidine synthase domain"/>
    <property type="match status" value="1"/>
</dbReference>
<keyword evidence="7" id="KW-0326">Glycosidase</keyword>
<evidence type="ECO:0000256" key="3">
    <source>
        <dbReference type="ARBA" id="ARBA00022777"/>
    </source>
</evidence>
<keyword evidence="1" id="KW-0808">Transferase</keyword>
<dbReference type="Proteomes" id="UP001176521">
    <property type="component" value="Unassembled WGS sequence"/>
</dbReference>
<dbReference type="Gene3D" id="3.40.1190.20">
    <property type="match status" value="1"/>
</dbReference>
<keyword evidence="5" id="KW-0464">Manganese</keyword>
<evidence type="ECO:0000256" key="6">
    <source>
        <dbReference type="ARBA" id="ARBA00023239"/>
    </source>
</evidence>
<dbReference type="EMBL" id="JAPDMQ010000043">
    <property type="protein sequence ID" value="KAK0538575.1"/>
    <property type="molecule type" value="Genomic_DNA"/>
</dbReference>
<evidence type="ECO:0000256" key="4">
    <source>
        <dbReference type="ARBA" id="ARBA00022801"/>
    </source>
</evidence>
<keyword evidence="2" id="KW-0479">Metal-binding</keyword>
<evidence type="ECO:0000259" key="9">
    <source>
        <dbReference type="Pfam" id="PF00294"/>
    </source>
</evidence>
<sequence>MSGLSRFVRIHESVAAALASSRPCVALESTIITHGLPPPLNLKTALTCEDAIRKEGAVPATIALLDGVAHVGLDRAQLERLAEAATRAKKDKAAVIKASRRDLAPVLALGAGTIGGTTVSGTMVLAHHAGIPIFATGGIGGVHRGAETTMDISADLTELARTPVSVFCSGAKSILSLPQTLEYLETAGVTVASFHPQGRFPAFYAQDSGLTVTKVCDPLHAAEIIHASASLGLGNGIVFGVPIPDSHASAGEEIQKAVEQAVRESVAQGIDKRGKEVTPWLLARSPRKPQYATIIYEPAAGSIIPQLYSYRMNLDRSSVLVIGCAAVDISAQTSLSQQLAATTYPGTVRLSAGGVARNVAEASARLLRASQRQQSVPRSELSSPLVQLVAPLAMDPFGTFLIEGAHDAGVRTDGFFIVPAASADQDGRKEEEAAPVRTAVCSLTLDRSGDLCHGVADFQITDLFDRPMAKAQGDHGGGGHRDRFYRHLRMALEEAVNCRQNGVERPHAVVACDANLGPEVLYQVLDFASQDPPQARQRRQPTLLYEPTSLPKCAAILEALQRLRRDGPHPTAASAEPVIDIITPNALELLHLHAAATKMGLIDASHDDVGGSPLRPDEGLEEILAAAQDLSALFGWIFLKRGKDGVLVIRRAAPLAPPSSAPGQKPQNNNSTPLRISRHPSPVQLQAEEIISTTGAGDTFAGALIAAVSLKGPPSTWDQDLLDDVVAWAQRAAVLTVGTVDSVAHGLDDLPLQTPSRT</sequence>
<comment type="caution">
    <text evidence="10">The sequence shown here is derived from an EMBL/GenBank/DDBJ whole genome shotgun (WGS) entry which is preliminary data.</text>
</comment>
<dbReference type="SUPFAM" id="SSF110581">
    <property type="entry name" value="Indigoidine synthase A-like"/>
    <property type="match status" value="1"/>
</dbReference>
<dbReference type="GO" id="GO:0005737">
    <property type="term" value="C:cytoplasm"/>
    <property type="evidence" value="ECO:0007669"/>
    <property type="project" value="TreeGrafter"/>
</dbReference>
<evidence type="ECO:0000256" key="2">
    <source>
        <dbReference type="ARBA" id="ARBA00022723"/>
    </source>
</evidence>
<dbReference type="PROSITE" id="PS00584">
    <property type="entry name" value="PFKB_KINASES_2"/>
    <property type="match status" value="1"/>
</dbReference>
<name>A0AAN6JTD3_9BASI</name>
<dbReference type="GO" id="GO:0016301">
    <property type="term" value="F:kinase activity"/>
    <property type="evidence" value="ECO:0007669"/>
    <property type="project" value="UniProtKB-KW"/>
</dbReference>
<dbReference type="PANTHER" id="PTHR42909">
    <property type="entry name" value="ZGC:136858"/>
    <property type="match status" value="1"/>
</dbReference>
<evidence type="ECO:0000256" key="1">
    <source>
        <dbReference type="ARBA" id="ARBA00022679"/>
    </source>
</evidence>
<dbReference type="InterPro" id="IPR029056">
    <property type="entry name" value="Ribokinase-like"/>
</dbReference>
<dbReference type="PANTHER" id="PTHR42909:SF1">
    <property type="entry name" value="CARBOHYDRATE KINASE PFKB DOMAIN-CONTAINING PROTEIN"/>
    <property type="match status" value="1"/>
</dbReference>
<gene>
    <name evidence="10" type="ORF">OC842_001268</name>
</gene>
<feature type="region of interest" description="Disordered" evidence="8">
    <location>
        <begin position="655"/>
        <end position="678"/>
    </location>
</feature>
<keyword evidence="11" id="KW-1185">Reference proteome</keyword>